<feature type="region of interest" description="Disordered" evidence="1">
    <location>
        <begin position="31"/>
        <end position="114"/>
    </location>
</feature>
<evidence type="ECO:0000313" key="2">
    <source>
        <dbReference type="EMBL" id="CAI3976214.1"/>
    </source>
</evidence>
<accession>A0A9P1BMU4</accession>
<comment type="caution">
    <text evidence="2">The sequence shown here is derived from an EMBL/GenBank/DDBJ whole genome shotgun (WGS) entry which is preliminary data.</text>
</comment>
<proteinExistence type="predicted"/>
<dbReference type="AlphaFoldDB" id="A0A9P1BMU4"/>
<evidence type="ECO:0000256" key="1">
    <source>
        <dbReference type="SAM" id="MobiDB-lite"/>
    </source>
</evidence>
<sequence>MAGVAAIGQQDAFLRSTSDEALEREYADTYIDSETKNALPSNAIIPVPTPVRQSQPTRAPGLAGLIPRRLDLSPANRPGREPLQLESSDGESPHEDDDDVESDAAYYGGPPQKITVEIPSITDTAAKKPRAGELKLGPNAIKSRMCRVFTPTLKGTLKVSQQIMDEWNSGPKTKKRQQLEQIFETFIQEVEVIRSEMEESEVTIEGEYISREDMLNDWGWSEKRVSAVIRFCRTNPAKYMRRDQYEKKTLYWAEKTVKGTIKKKSCVAMNRRMSWLERGASGSMAPAETCLSKRITKLQQGLERYTESDALSELQKRMKTKIEETISALEKIHGDIETCFTNGVVDGLNRATGSVFDIFSMCVLLPRAMEAVNLEGRMRSLYPKKEAEQRPRPKRSYRMMRNHLAVPATAIDGMARRAAMEAQGGLRDSPAEVPSSGKNASRAVHRMIHRLGFNWRIPVSEMVYTFGTQELRLPYLSPLKSYKFLISNYPELVFGGFSQDKDIQRLLKSFWAEYRNVHPGHVVFQDQPDGNDALSLTVPLIFYGDEGRGRRRGNTALMTLETIFGLSTAENVRKGNHCFKCACCPDDRLLQRYPCGEDHPANPHYAAHASHNFKEHVFLSRVPMFLLPCALYKEHPDLLCFMVRKITMELRSLYYEGLTIRGKTWTIALLGMKGDAKWLAEMGSLTRFYGKKGRKRSLAMCHECYAGLERYPYEDVSSIPRWTETLYRSRPWHQDFQPCFIQLPFDRLQPERFLRRDLMHITKLGLYRHHIGSTIATLVKWNFFRWPDRGIKNDIPTQLERAYGQFRLWCTTFQKTAALRSFSRALLNWKSASTYPWANVKASDAVLLNQWIQEALLPAAIRESTDPKQQSMLLVMKGISESMSRFSQLLFHHQLLAHRRCCVAMLGEGKQILNGYAWLAHEINPLCGWAMDRALLLANW</sequence>
<dbReference type="OrthoDB" id="433974at2759"/>
<gene>
    <name evidence="2" type="ORF">C1SCF055_LOCUS4451</name>
</gene>
<dbReference type="EMBL" id="CAMXCT010000253">
    <property type="protein sequence ID" value="CAI3976214.1"/>
    <property type="molecule type" value="Genomic_DNA"/>
</dbReference>
<evidence type="ECO:0000313" key="3">
    <source>
        <dbReference type="EMBL" id="CAL1129589.1"/>
    </source>
</evidence>
<organism evidence="2">
    <name type="scientific">Cladocopium goreaui</name>
    <dbReference type="NCBI Taxonomy" id="2562237"/>
    <lineage>
        <taxon>Eukaryota</taxon>
        <taxon>Sar</taxon>
        <taxon>Alveolata</taxon>
        <taxon>Dinophyceae</taxon>
        <taxon>Suessiales</taxon>
        <taxon>Symbiodiniaceae</taxon>
        <taxon>Cladocopium</taxon>
    </lineage>
</organism>
<reference evidence="3" key="2">
    <citation type="submission" date="2024-04" db="EMBL/GenBank/DDBJ databases">
        <authorList>
            <person name="Chen Y."/>
            <person name="Shah S."/>
            <person name="Dougan E. K."/>
            <person name="Thang M."/>
            <person name="Chan C."/>
        </authorList>
    </citation>
    <scope>NUCLEOTIDE SEQUENCE [LARGE SCALE GENOMIC DNA]</scope>
</reference>
<dbReference type="EMBL" id="CAMXCT030000253">
    <property type="protein sequence ID" value="CAL4763526.1"/>
    <property type="molecule type" value="Genomic_DNA"/>
</dbReference>
<protein>
    <submittedName>
        <fullName evidence="4">E3 ubiquitin-protein ligase HERC1</fullName>
    </submittedName>
</protein>
<keyword evidence="5" id="KW-1185">Reference proteome</keyword>
<name>A0A9P1BMU4_9DINO</name>
<evidence type="ECO:0000313" key="5">
    <source>
        <dbReference type="Proteomes" id="UP001152797"/>
    </source>
</evidence>
<reference evidence="2" key="1">
    <citation type="submission" date="2022-10" db="EMBL/GenBank/DDBJ databases">
        <authorList>
            <person name="Chen Y."/>
            <person name="Dougan E. K."/>
            <person name="Chan C."/>
            <person name="Rhodes N."/>
            <person name="Thang M."/>
        </authorList>
    </citation>
    <scope>NUCLEOTIDE SEQUENCE</scope>
</reference>
<evidence type="ECO:0000313" key="4">
    <source>
        <dbReference type="EMBL" id="CAL4763526.1"/>
    </source>
</evidence>
<dbReference type="Proteomes" id="UP001152797">
    <property type="component" value="Unassembled WGS sequence"/>
</dbReference>
<dbReference type="EMBL" id="CAMXCT020000253">
    <property type="protein sequence ID" value="CAL1129589.1"/>
    <property type="molecule type" value="Genomic_DNA"/>
</dbReference>